<evidence type="ECO:0000313" key="1">
    <source>
        <dbReference type="EMBL" id="HIQ81966.1"/>
    </source>
</evidence>
<sequence>MSRKRLTQVFPFLLPLRLWQRKKCYYLKMRMDKNSYAATRANPFPYELAADRSLLINEHTGADIRYQYNKVHNLRLASAAVNRVVIRPGETFSLWWLVRHADRGEKFMDGLCVRNGRLTAVYGGGLCQLSNTLFWLFLHTPLTIVERHMHKIKEFPNPSESDPCGVDATILEGWLDLRARNDTDQPLQIELAQDDTWYYGRILTRYPPQKRYDVVNRNLRYFQKGGKTWESVQVVRRALDIKSGAVLSEEALYTNVCEIGYVIEPSRLSPAPAGA</sequence>
<dbReference type="InterPro" id="IPR007391">
    <property type="entry name" value="Vancomycin_resist_VanW"/>
</dbReference>
<dbReference type="Proteomes" id="UP000824260">
    <property type="component" value="Unassembled WGS sequence"/>
</dbReference>
<dbReference type="AlphaFoldDB" id="A0A9D1CVQ0"/>
<reference evidence="1" key="1">
    <citation type="submission" date="2020-10" db="EMBL/GenBank/DDBJ databases">
        <authorList>
            <person name="Gilroy R."/>
        </authorList>
    </citation>
    <scope>NUCLEOTIDE SEQUENCE</scope>
    <source>
        <strain evidence="1">ChiSjej6B24-2974</strain>
    </source>
</reference>
<dbReference type="PANTHER" id="PTHR35788">
    <property type="entry name" value="EXPORTED PROTEIN-RELATED"/>
    <property type="match status" value="1"/>
</dbReference>
<dbReference type="EMBL" id="DVFZ01000028">
    <property type="protein sequence ID" value="HIQ81966.1"/>
    <property type="molecule type" value="Genomic_DNA"/>
</dbReference>
<evidence type="ECO:0000313" key="2">
    <source>
        <dbReference type="Proteomes" id="UP000824260"/>
    </source>
</evidence>
<dbReference type="Pfam" id="PF04294">
    <property type="entry name" value="VanW"/>
    <property type="match status" value="1"/>
</dbReference>
<name>A0A9D1CVQ0_9FIRM</name>
<dbReference type="InterPro" id="IPR052913">
    <property type="entry name" value="Glycopeptide_resist_protein"/>
</dbReference>
<dbReference type="NCBIfam" id="NF033128">
    <property type="entry name" value="vanW-gen"/>
    <property type="match status" value="1"/>
</dbReference>
<comment type="caution">
    <text evidence="1">The sequence shown here is derived from an EMBL/GenBank/DDBJ whole genome shotgun (WGS) entry which is preliminary data.</text>
</comment>
<dbReference type="PANTHER" id="PTHR35788:SF1">
    <property type="entry name" value="EXPORTED PROTEIN"/>
    <property type="match status" value="1"/>
</dbReference>
<gene>
    <name evidence="1" type="primary">vanW</name>
    <name evidence="1" type="ORF">IAA52_02560</name>
</gene>
<proteinExistence type="predicted"/>
<accession>A0A9D1CVQ0</accession>
<organism evidence="1 2">
    <name type="scientific">Candidatus Pullichristensenella stercorigallinarum</name>
    <dbReference type="NCBI Taxonomy" id="2840909"/>
    <lineage>
        <taxon>Bacteria</taxon>
        <taxon>Bacillati</taxon>
        <taxon>Bacillota</taxon>
        <taxon>Clostridia</taxon>
        <taxon>Candidatus Pullichristensenella</taxon>
    </lineage>
</organism>
<protein>
    <submittedName>
        <fullName evidence="1">Glycopeptide resistance accessory protein VanW</fullName>
    </submittedName>
</protein>
<reference evidence="1" key="2">
    <citation type="journal article" date="2021" name="PeerJ">
        <title>Extensive microbial diversity within the chicken gut microbiome revealed by metagenomics and culture.</title>
        <authorList>
            <person name="Gilroy R."/>
            <person name="Ravi A."/>
            <person name="Getino M."/>
            <person name="Pursley I."/>
            <person name="Horton D.L."/>
            <person name="Alikhan N.F."/>
            <person name="Baker D."/>
            <person name="Gharbi K."/>
            <person name="Hall N."/>
            <person name="Watson M."/>
            <person name="Adriaenssens E.M."/>
            <person name="Foster-Nyarko E."/>
            <person name="Jarju S."/>
            <person name="Secka A."/>
            <person name="Antonio M."/>
            <person name="Oren A."/>
            <person name="Chaudhuri R.R."/>
            <person name="La Ragione R."/>
            <person name="Hildebrand F."/>
            <person name="Pallen M.J."/>
        </authorList>
    </citation>
    <scope>NUCLEOTIDE SEQUENCE</scope>
    <source>
        <strain evidence="1">ChiSjej6B24-2974</strain>
    </source>
</reference>